<keyword evidence="1" id="KW-1133">Transmembrane helix</keyword>
<feature type="transmembrane region" description="Helical" evidence="1">
    <location>
        <begin position="73"/>
        <end position="92"/>
    </location>
</feature>
<evidence type="ECO:0000313" key="3">
    <source>
        <dbReference type="Proteomes" id="UP000184368"/>
    </source>
</evidence>
<sequence length="177" mass="20444">MSDLVRNILRLAIFIFVQAFILDKVPNLHRFVVPYLYFLFVLWLPFTTPRLTLLALGFLCGLLLDYFTMTPGLHTAACVLIAYVRPFIITLLSPKEAQEFTFREPSPKAMGWGPYSIYALILTFLHHTWLTFLQWLDFGTFMSFLIKVVATTAISMVLIVTVEILFPRKLKFRTNTA</sequence>
<dbReference type="EMBL" id="FQUO01000005">
    <property type="protein sequence ID" value="SHF17920.1"/>
    <property type="molecule type" value="Genomic_DNA"/>
</dbReference>
<reference evidence="2 3" key="1">
    <citation type="submission" date="2016-11" db="EMBL/GenBank/DDBJ databases">
        <authorList>
            <person name="Jaros S."/>
            <person name="Januszkiewicz K."/>
            <person name="Wedrychowicz H."/>
        </authorList>
    </citation>
    <scope>NUCLEOTIDE SEQUENCE [LARGE SCALE GENOMIC DNA]</scope>
    <source>
        <strain evidence="2 3">DSM 26897</strain>
    </source>
</reference>
<feature type="transmembrane region" description="Helical" evidence="1">
    <location>
        <begin position="7"/>
        <end position="22"/>
    </location>
</feature>
<keyword evidence="1" id="KW-0812">Transmembrane</keyword>
<organism evidence="2 3">
    <name type="scientific">Cnuella takakiae</name>
    <dbReference type="NCBI Taxonomy" id="1302690"/>
    <lineage>
        <taxon>Bacteria</taxon>
        <taxon>Pseudomonadati</taxon>
        <taxon>Bacteroidota</taxon>
        <taxon>Chitinophagia</taxon>
        <taxon>Chitinophagales</taxon>
        <taxon>Chitinophagaceae</taxon>
        <taxon>Cnuella</taxon>
    </lineage>
</organism>
<keyword evidence="1" id="KW-0472">Membrane</keyword>
<dbReference type="OrthoDB" id="1132160at2"/>
<evidence type="ECO:0000256" key="1">
    <source>
        <dbReference type="SAM" id="Phobius"/>
    </source>
</evidence>
<feature type="transmembrane region" description="Helical" evidence="1">
    <location>
        <begin position="144"/>
        <end position="166"/>
    </location>
</feature>
<dbReference type="RefSeq" id="WP_073042031.1">
    <property type="nucleotide sequence ID" value="NZ_FQUO01000005.1"/>
</dbReference>
<gene>
    <name evidence="2" type="ORF">SAMN05444008_105237</name>
</gene>
<dbReference type="AlphaFoldDB" id="A0A1M4ZIN3"/>
<accession>A0A1M4ZIN3</accession>
<evidence type="ECO:0008006" key="4">
    <source>
        <dbReference type="Google" id="ProtNLM"/>
    </source>
</evidence>
<keyword evidence="3" id="KW-1185">Reference proteome</keyword>
<proteinExistence type="predicted"/>
<protein>
    <recommendedName>
        <fullName evidence="4">Rod shape-determining protein MreD</fullName>
    </recommendedName>
</protein>
<feature type="transmembrane region" description="Helical" evidence="1">
    <location>
        <begin position="112"/>
        <end position="132"/>
    </location>
</feature>
<dbReference type="Proteomes" id="UP000184368">
    <property type="component" value="Unassembled WGS sequence"/>
</dbReference>
<name>A0A1M4ZIN3_9BACT</name>
<evidence type="ECO:0000313" key="2">
    <source>
        <dbReference type="EMBL" id="SHF17920.1"/>
    </source>
</evidence>
<dbReference type="STRING" id="1302690.BUE76_21650"/>